<evidence type="ECO:0000313" key="2">
    <source>
        <dbReference type="Proteomes" id="UP000564033"/>
    </source>
</evidence>
<dbReference type="AlphaFoldDB" id="A0A847VCY2"/>
<accession>A0A847VCY2</accession>
<gene>
    <name evidence="1" type="ORF">GX888_01485</name>
</gene>
<reference evidence="1 2" key="1">
    <citation type="journal article" date="2020" name="Biotechnol. Biofuels">
        <title>New insights from the biogas microbiome by comprehensive genome-resolved metagenomics of nearly 1600 species originating from multiple anaerobic digesters.</title>
        <authorList>
            <person name="Campanaro S."/>
            <person name="Treu L."/>
            <person name="Rodriguez-R L.M."/>
            <person name="Kovalovszki A."/>
            <person name="Ziels R.M."/>
            <person name="Maus I."/>
            <person name="Zhu X."/>
            <person name="Kougias P.G."/>
            <person name="Basile A."/>
            <person name="Luo G."/>
            <person name="Schluter A."/>
            <person name="Konstantinidis K.T."/>
            <person name="Angelidaki I."/>
        </authorList>
    </citation>
    <scope>NUCLEOTIDE SEQUENCE [LARGE SCALE GENOMIC DNA]</scope>
    <source>
        <strain evidence="1">AS19jrsBPTG_9</strain>
    </source>
</reference>
<organism evidence="1 2">
    <name type="scientific">Candidatus Dojkabacteria bacterium</name>
    <dbReference type="NCBI Taxonomy" id="2099670"/>
    <lineage>
        <taxon>Bacteria</taxon>
        <taxon>Candidatus Dojkabacteria</taxon>
    </lineage>
</organism>
<proteinExistence type="predicted"/>
<dbReference type="Proteomes" id="UP000564033">
    <property type="component" value="Unassembled WGS sequence"/>
</dbReference>
<protein>
    <submittedName>
        <fullName evidence="1">Uncharacterized protein</fullName>
    </submittedName>
</protein>
<name>A0A847VCY2_9BACT</name>
<dbReference type="EMBL" id="JAAZIL010000040">
    <property type="protein sequence ID" value="NLZ24406.1"/>
    <property type="molecule type" value="Genomic_DNA"/>
</dbReference>
<sequence>MFLEKTIQEIQRSPGHEKEVEKIARRRLFFDLPNRNKEILATVQNDHRNKKLQDSIQKHLEEYERGKIGIERKSDEEKALYVHMYNERGEELDSLNITSERDSTMSFQETDTETFKKLHLLSINYEEEVAKIAQDISPKAI</sequence>
<evidence type="ECO:0000313" key="1">
    <source>
        <dbReference type="EMBL" id="NLZ24406.1"/>
    </source>
</evidence>
<comment type="caution">
    <text evidence="1">The sequence shown here is derived from an EMBL/GenBank/DDBJ whole genome shotgun (WGS) entry which is preliminary data.</text>
</comment>